<proteinExistence type="predicted"/>
<sequence length="60" mass="7022">MVFKSIKMGFPHPNNSTPKLSWSGRKSIRIGVRCFSRMREMIEYVPLMGSSSFYVFWNSD</sequence>
<dbReference type="Proteomes" id="UP001419268">
    <property type="component" value="Unassembled WGS sequence"/>
</dbReference>
<comment type="caution">
    <text evidence="1">The sequence shown here is derived from an EMBL/GenBank/DDBJ whole genome shotgun (WGS) entry which is preliminary data.</text>
</comment>
<organism evidence="1 2">
    <name type="scientific">Stephania cephalantha</name>
    <dbReference type="NCBI Taxonomy" id="152367"/>
    <lineage>
        <taxon>Eukaryota</taxon>
        <taxon>Viridiplantae</taxon>
        <taxon>Streptophyta</taxon>
        <taxon>Embryophyta</taxon>
        <taxon>Tracheophyta</taxon>
        <taxon>Spermatophyta</taxon>
        <taxon>Magnoliopsida</taxon>
        <taxon>Ranunculales</taxon>
        <taxon>Menispermaceae</taxon>
        <taxon>Menispermoideae</taxon>
        <taxon>Cissampelideae</taxon>
        <taxon>Stephania</taxon>
    </lineage>
</organism>
<protein>
    <submittedName>
        <fullName evidence="1">Uncharacterized protein</fullName>
    </submittedName>
</protein>
<dbReference type="EMBL" id="JBBNAG010000007">
    <property type="protein sequence ID" value="KAK9119120.1"/>
    <property type="molecule type" value="Genomic_DNA"/>
</dbReference>
<evidence type="ECO:0000313" key="1">
    <source>
        <dbReference type="EMBL" id="KAK9119120.1"/>
    </source>
</evidence>
<gene>
    <name evidence="1" type="ORF">Scep_017213</name>
</gene>
<evidence type="ECO:0000313" key="2">
    <source>
        <dbReference type="Proteomes" id="UP001419268"/>
    </source>
</evidence>
<keyword evidence="2" id="KW-1185">Reference proteome</keyword>
<dbReference type="AlphaFoldDB" id="A0AAP0IPM8"/>
<accession>A0AAP0IPM8</accession>
<name>A0AAP0IPM8_9MAGN</name>
<reference evidence="1 2" key="1">
    <citation type="submission" date="2024-01" db="EMBL/GenBank/DDBJ databases">
        <title>Genome assemblies of Stephania.</title>
        <authorList>
            <person name="Yang L."/>
        </authorList>
    </citation>
    <scope>NUCLEOTIDE SEQUENCE [LARGE SCALE GENOMIC DNA]</scope>
    <source>
        <strain evidence="1">JXDWG</strain>
        <tissue evidence="1">Leaf</tissue>
    </source>
</reference>